<evidence type="ECO:0000259" key="1">
    <source>
        <dbReference type="PROSITE" id="PS50887"/>
    </source>
</evidence>
<dbReference type="SUPFAM" id="SSF55781">
    <property type="entry name" value="GAF domain-like"/>
    <property type="match status" value="1"/>
</dbReference>
<dbReference type="PROSITE" id="PS50887">
    <property type="entry name" value="GGDEF"/>
    <property type="match status" value="1"/>
</dbReference>
<dbReference type="PANTHER" id="PTHR46663">
    <property type="entry name" value="DIGUANYLATE CYCLASE DGCT-RELATED"/>
    <property type="match status" value="1"/>
</dbReference>
<organism evidence="2 3">
    <name type="scientific">Candidatus Acididesulfobacter diazotrophicus</name>
    <dbReference type="NCBI Taxonomy" id="2597226"/>
    <lineage>
        <taxon>Bacteria</taxon>
        <taxon>Deltaproteobacteria</taxon>
        <taxon>Candidatus Acidulodesulfobacterales</taxon>
        <taxon>Candidatus Acididesulfobacter</taxon>
    </lineage>
</organism>
<gene>
    <name evidence="2" type="ORF">EVG15_06980</name>
</gene>
<name>A0A519BLS8_9DELT</name>
<dbReference type="Gene3D" id="3.30.70.270">
    <property type="match status" value="1"/>
</dbReference>
<dbReference type="Gene3D" id="3.30.450.40">
    <property type="match status" value="1"/>
</dbReference>
<dbReference type="Pfam" id="PF00990">
    <property type="entry name" value="GGDEF"/>
    <property type="match status" value="1"/>
</dbReference>
<dbReference type="SMART" id="SM00267">
    <property type="entry name" value="GGDEF"/>
    <property type="match status" value="1"/>
</dbReference>
<reference evidence="2 3" key="1">
    <citation type="journal article" date="2019" name="ISME J.">
        <title>Insights into ecological role of a new deltaproteobacterial order Candidatus Acidulodesulfobacterales by metagenomics and metatranscriptomics.</title>
        <authorList>
            <person name="Tan S."/>
            <person name="Liu J."/>
            <person name="Fang Y."/>
            <person name="Hedlund B.P."/>
            <person name="Lian Z.H."/>
            <person name="Huang L.Y."/>
            <person name="Li J.T."/>
            <person name="Huang L.N."/>
            <person name="Li W.J."/>
            <person name="Jiang H.C."/>
            <person name="Dong H.L."/>
            <person name="Shu W.S."/>
        </authorList>
    </citation>
    <scope>NUCLEOTIDE SEQUENCE [LARGE SCALE GENOMIC DNA]</scope>
    <source>
        <strain evidence="2">AP1</strain>
    </source>
</reference>
<feature type="domain" description="GGDEF" evidence="1">
    <location>
        <begin position="280"/>
        <end position="419"/>
    </location>
</feature>
<dbReference type="SUPFAM" id="SSF55073">
    <property type="entry name" value="Nucleotide cyclase"/>
    <property type="match status" value="1"/>
</dbReference>
<dbReference type="InterPro" id="IPR029016">
    <property type="entry name" value="GAF-like_dom_sf"/>
</dbReference>
<dbReference type="CDD" id="cd01949">
    <property type="entry name" value="GGDEF"/>
    <property type="match status" value="1"/>
</dbReference>
<dbReference type="Proteomes" id="UP000319296">
    <property type="component" value="Unassembled WGS sequence"/>
</dbReference>
<comment type="caution">
    <text evidence="2">The sequence shown here is derived from an EMBL/GenBank/DDBJ whole genome shotgun (WGS) entry which is preliminary data.</text>
</comment>
<dbReference type="InterPro" id="IPR003018">
    <property type="entry name" value="GAF"/>
</dbReference>
<dbReference type="PANTHER" id="PTHR46663:SF2">
    <property type="entry name" value="GGDEF DOMAIN-CONTAINING PROTEIN"/>
    <property type="match status" value="1"/>
</dbReference>
<sequence length="420" mass="46854">MKDLNLKNIFSKREHFALLENIINIAAGPIAVFDDDGTLISGKQPSGKRDSFPVKLEEETIGHVSGGPVAKNAAQVISGLIETWSVQRSLADEILKKYKEHDLLYNINDVASLHPKTEDMAGFIINELKRLIEFDYASILIFNETKNTFESLSSYENDCGCSYYKKYIEKINSKIFKNGRGEIINEIFEKENAAYSFMSVPLKTKEKVIGIINVCSFKGIQYNTSDFKILSSITSYIANSIEITRLYNAAYYDLLTGLPNRHLFEEYIKKAIARTDRSGKFMAVCFMDLDGFKSINDIYGHGAGDVVLVSAAKRISTALRKSDMLTRLGGDEFIFLIEDLNTEDDLDRILSKIEYAIGQPINIGAGKTVSVCVSIGICLYPGKCSGNSPAVLINNADKAMYLSKKQKSDRTSSLAVYEKR</sequence>
<proteinExistence type="predicted"/>
<dbReference type="AlphaFoldDB" id="A0A519BLS8"/>
<dbReference type="Pfam" id="PF13185">
    <property type="entry name" value="GAF_2"/>
    <property type="match status" value="1"/>
</dbReference>
<evidence type="ECO:0000313" key="2">
    <source>
        <dbReference type="EMBL" id="RZD18196.1"/>
    </source>
</evidence>
<dbReference type="InterPro" id="IPR000160">
    <property type="entry name" value="GGDEF_dom"/>
</dbReference>
<dbReference type="InterPro" id="IPR029787">
    <property type="entry name" value="Nucleotide_cyclase"/>
</dbReference>
<dbReference type="EMBL" id="SGBB01000012">
    <property type="protein sequence ID" value="RZD18196.1"/>
    <property type="molecule type" value="Genomic_DNA"/>
</dbReference>
<dbReference type="InterPro" id="IPR052163">
    <property type="entry name" value="DGC-Regulatory_Protein"/>
</dbReference>
<dbReference type="NCBIfam" id="TIGR00254">
    <property type="entry name" value="GGDEF"/>
    <property type="match status" value="1"/>
</dbReference>
<dbReference type="InterPro" id="IPR043128">
    <property type="entry name" value="Rev_trsase/Diguanyl_cyclase"/>
</dbReference>
<accession>A0A519BLS8</accession>
<evidence type="ECO:0000313" key="3">
    <source>
        <dbReference type="Proteomes" id="UP000319296"/>
    </source>
</evidence>
<protein>
    <submittedName>
        <fullName evidence="2">GGDEF domain-containing protein</fullName>
    </submittedName>
</protein>